<dbReference type="GO" id="GO:0030151">
    <property type="term" value="F:molybdenum ion binding"/>
    <property type="evidence" value="ECO:0007669"/>
    <property type="project" value="InterPro"/>
</dbReference>
<dbReference type="Gene3D" id="2.40.33.20">
    <property type="entry name" value="PK beta-barrel domain-like"/>
    <property type="match status" value="1"/>
</dbReference>
<dbReference type="InterPro" id="IPR005302">
    <property type="entry name" value="MoCF_Sase_C"/>
</dbReference>
<dbReference type="PANTHER" id="PTHR36930:SF1">
    <property type="entry name" value="MOSC DOMAIN-CONTAINING PROTEIN"/>
    <property type="match status" value="1"/>
</dbReference>
<proteinExistence type="predicted"/>
<dbReference type="InterPro" id="IPR052716">
    <property type="entry name" value="MOSC_domain"/>
</dbReference>
<gene>
    <name evidence="2" type="primary">yuaD</name>
    <name evidence="2" type="ORF">GCM10011322_11110</name>
</gene>
<dbReference type="GO" id="GO:0030170">
    <property type="term" value="F:pyridoxal phosphate binding"/>
    <property type="evidence" value="ECO:0007669"/>
    <property type="project" value="InterPro"/>
</dbReference>
<evidence type="ECO:0000259" key="1">
    <source>
        <dbReference type="PROSITE" id="PS51340"/>
    </source>
</evidence>
<dbReference type="EMBL" id="BMMF01000003">
    <property type="protein sequence ID" value="GGK26467.1"/>
    <property type="molecule type" value="Genomic_DNA"/>
</dbReference>
<evidence type="ECO:0000313" key="3">
    <source>
        <dbReference type="Proteomes" id="UP000600449"/>
    </source>
</evidence>
<organism evidence="2 3">
    <name type="scientific">Salinarimonas ramus</name>
    <dbReference type="NCBI Taxonomy" id="690164"/>
    <lineage>
        <taxon>Bacteria</taxon>
        <taxon>Pseudomonadati</taxon>
        <taxon>Pseudomonadota</taxon>
        <taxon>Alphaproteobacteria</taxon>
        <taxon>Hyphomicrobiales</taxon>
        <taxon>Salinarimonadaceae</taxon>
        <taxon>Salinarimonas</taxon>
    </lineage>
</organism>
<evidence type="ECO:0000313" key="2">
    <source>
        <dbReference type="EMBL" id="GGK26467.1"/>
    </source>
</evidence>
<dbReference type="SUPFAM" id="SSF50800">
    <property type="entry name" value="PK beta-barrel domain-like"/>
    <property type="match status" value="1"/>
</dbReference>
<dbReference type="InterPro" id="IPR011037">
    <property type="entry name" value="Pyrv_Knase-like_insert_dom_sf"/>
</dbReference>
<reference evidence="2 3" key="1">
    <citation type="journal article" date="2014" name="Int. J. Syst. Evol. Microbiol.">
        <title>Complete genome sequence of Corynebacterium casei LMG S-19264T (=DSM 44701T), isolated from a smear-ripened cheese.</title>
        <authorList>
            <consortium name="US DOE Joint Genome Institute (JGI-PGF)"/>
            <person name="Walter F."/>
            <person name="Albersmeier A."/>
            <person name="Kalinowski J."/>
            <person name="Ruckert C."/>
        </authorList>
    </citation>
    <scope>NUCLEOTIDE SEQUENCE [LARGE SCALE GENOMIC DNA]</scope>
    <source>
        <strain evidence="2 3">CGMCC 1.9161</strain>
    </source>
</reference>
<comment type="caution">
    <text evidence="2">The sequence shown here is derived from an EMBL/GenBank/DDBJ whole genome shotgun (WGS) entry which is preliminary data.</text>
</comment>
<protein>
    <submittedName>
        <fullName evidence="2">Metal-sulfur cluster biosynthesis proteins YuaD</fullName>
    </submittedName>
</protein>
<dbReference type="PROSITE" id="PS51340">
    <property type="entry name" value="MOSC"/>
    <property type="match status" value="1"/>
</dbReference>
<dbReference type="Pfam" id="PF03473">
    <property type="entry name" value="MOSC"/>
    <property type="match status" value="1"/>
</dbReference>
<dbReference type="Proteomes" id="UP000600449">
    <property type="component" value="Unassembled WGS sequence"/>
</dbReference>
<accession>A0A917V2V6</accession>
<sequence length="177" mass="18637">MHLARLLLAPGPDFLTHPVEEARLVFGGIEGDLHAGATRKADARTPWHARGTTIANTRQVSLVSLDELALVAAALEVEAVYPAHLGANLVLADAPDLTATAPGTRMIFPSGATLFVTEANPPCRQPGRKIAAAEGRRELEFAFVKAAKGRRGLVALVEREGAIRAGDAIKVLAPTRG</sequence>
<dbReference type="PANTHER" id="PTHR36930">
    <property type="entry name" value="METAL-SULFUR CLUSTER BIOSYNTHESIS PROTEINS YUAD-RELATED"/>
    <property type="match status" value="1"/>
</dbReference>
<feature type="domain" description="MOSC" evidence="1">
    <location>
        <begin position="13"/>
        <end position="172"/>
    </location>
</feature>
<dbReference type="GO" id="GO:0003824">
    <property type="term" value="F:catalytic activity"/>
    <property type="evidence" value="ECO:0007669"/>
    <property type="project" value="InterPro"/>
</dbReference>
<dbReference type="RefSeq" id="WP_188910471.1">
    <property type="nucleotide sequence ID" value="NZ_BMMF01000003.1"/>
</dbReference>
<keyword evidence="3" id="KW-1185">Reference proteome</keyword>
<name>A0A917V2V6_9HYPH</name>
<dbReference type="AlphaFoldDB" id="A0A917V2V6"/>